<dbReference type="GO" id="GO:0004601">
    <property type="term" value="F:peroxidase activity"/>
    <property type="evidence" value="ECO:0007669"/>
    <property type="project" value="UniProtKB-KW"/>
</dbReference>
<comment type="similarity">
    <text evidence="1">Belongs to the glutathione peroxidase family.</text>
</comment>
<dbReference type="AlphaFoldDB" id="A0A382D7V2"/>
<dbReference type="PANTHER" id="PTHR11592:SF44">
    <property type="entry name" value="GLUTATHIONE PEROXIDASE"/>
    <property type="match status" value="1"/>
</dbReference>
<accession>A0A382D7V2</accession>
<dbReference type="EMBL" id="UINC01038073">
    <property type="protein sequence ID" value="SVB34528.1"/>
    <property type="molecule type" value="Genomic_DNA"/>
</dbReference>
<keyword evidence="3" id="KW-0560">Oxidoreductase</keyword>
<keyword evidence="2" id="KW-0575">Peroxidase</keyword>
<dbReference type="PANTHER" id="PTHR11592">
    <property type="entry name" value="GLUTATHIONE PEROXIDASE"/>
    <property type="match status" value="1"/>
</dbReference>
<dbReference type="PIRSF" id="PIRSF000303">
    <property type="entry name" value="Glutathion_perox"/>
    <property type="match status" value="1"/>
</dbReference>
<reference evidence="4" key="1">
    <citation type="submission" date="2018-05" db="EMBL/GenBank/DDBJ databases">
        <authorList>
            <person name="Lanie J.A."/>
            <person name="Ng W.-L."/>
            <person name="Kazmierczak K.M."/>
            <person name="Andrzejewski T.M."/>
            <person name="Davidsen T.M."/>
            <person name="Wayne K.J."/>
            <person name="Tettelin H."/>
            <person name="Glass J.I."/>
            <person name="Rusch D."/>
            <person name="Podicherti R."/>
            <person name="Tsui H.-C.T."/>
            <person name="Winkler M.E."/>
        </authorList>
    </citation>
    <scope>NUCLEOTIDE SEQUENCE</scope>
</reference>
<dbReference type="InterPro" id="IPR036249">
    <property type="entry name" value="Thioredoxin-like_sf"/>
</dbReference>
<evidence type="ECO:0000256" key="2">
    <source>
        <dbReference type="ARBA" id="ARBA00022559"/>
    </source>
</evidence>
<dbReference type="PROSITE" id="PS51355">
    <property type="entry name" value="GLUTATHIONE_PEROXID_3"/>
    <property type="match status" value="1"/>
</dbReference>
<dbReference type="Pfam" id="PF00255">
    <property type="entry name" value="GSHPx"/>
    <property type="match status" value="1"/>
</dbReference>
<dbReference type="SUPFAM" id="SSF52833">
    <property type="entry name" value="Thioredoxin-like"/>
    <property type="match status" value="1"/>
</dbReference>
<dbReference type="PRINTS" id="PR01011">
    <property type="entry name" value="GLUTPROXDASE"/>
</dbReference>
<protein>
    <recommendedName>
        <fullName evidence="5">Glutathione peroxidase</fullName>
    </recommendedName>
</protein>
<evidence type="ECO:0000256" key="3">
    <source>
        <dbReference type="ARBA" id="ARBA00023002"/>
    </source>
</evidence>
<proteinExistence type="inferred from homology"/>
<evidence type="ECO:0000256" key="1">
    <source>
        <dbReference type="ARBA" id="ARBA00006926"/>
    </source>
</evidence>
<name>A0A382D7V2_9ZZZZ</name>
<organism evidence="4">
    <name type="scientific">marine metagenome</name>
    <dbReference type="NCBI Taxonomy" id="408172"/>
    <lineage>
        <taxon>unclassified sequences</taxon>
        <taxon>metagenomes</taxon>
        <taxon>ecological metagenomes</taxon>
    </lineage>
</organism>
<dbReference type="InterPro" id="IPR000889">
    <property type="entry name" value="Glutathione_peroxidase"/>
</dbReference>
<evidence type="ECO:0000313" key="4">
    <source>
        <dbReference type="EMBL" id="SVB34528.1"/>
    </source>
</evidence>
<dbReference type="CDD" id="cd00340">
    <property type="entry name" value="GSH_Peroxidase"/>
    <property type="match status" value="1"/>
</dbReference>
<evidence type="ECO:0008006" key="5">
    <source>
        <dbReference type="Google" id="ProtNLM"/>
    </source>
</evidence>
<gene>
    <name evidence="4" type="ORF">METZ01_LOCUS187382</name>
</gene>
<dbReference type="GO" id="GO:0034599">
    <property type="term" value="P:cellular response to oxidative stress"/>
    <property type="evidence" value="ECO:0007669"/>
    <property type="project" value="TreeGrafter"/>
</dbReference>
<dbReference type="Gene3D" id="3.40.30.10">
    <property type="entry name" value="Glutaredoxin"/>
    <property type="match status" value="1"/>
</dbReference>
<sequence length="176" mass="20444">MKKILILFLGFYMSSYLLANCPDVLDHEVRLLDSKETKNLCEYKDKVVLAVNVASRCGYTPQYSGLQNLYKDLQDKDFVILAFPSRDFMWQEFSDESEIKEFCDTKYGVTFPMFATSSVKGRKANNFYKSLIKKTGVEPEWNFNKYLISKNGEVKHFNQKVEPDNSELVNSIKKLL</sequence>